<sequence length="100" mass="11627">MKFIKIEDLNFSSDNRGIAIRPISDEELQSKKLFNLHLVSLKPEVVRGNHYHQYQNEVICVFGSRCRIVAVDNRTGEREEKIIEEDKIAIENTILKNTMP</sequence>
<accession>A0A1F7SGS2</accession>
<dbReference type="EMBL" id="MGDI01000028">
    <property type="protein sequence ID" value="OGL52990.1"/>
    <property type="molecule type" value="Genomic_DNA"/>
</dbReference>
<evidence type="ECO:0000313" key="2">
    <source>
        <dbReference type="Proteomes" id="UP000178082"/>
    </source>
</evidence>
<proteinExistence type="predicted"/>
<dbReference type="InterPro" id="IPR014710">
    <property type="entry name" value="RmlC-like_jellyroll"/>
</dbReference>
<protein>
    <recommendedName>
        <fullName evidence="3">Sugar 3,4-ketoisomerase QdtA cupin domain-containing protein</fullName>
    </recommendedName>
</protein>
<dbReference type="InterPro" id="IPR011051">
    <property type="entry name" value="RmlC_Cupin_sf"/>
</dbReference>
<dbReference type="Proteomes" id="UP000178082">
    <property type="component" value="Unassembled WGS sequence"/>
</dbReference>
<evidence type="ECO:0000313" key="1">
    <source>
        <dbReference type="EMBL" id="OGL52990.1"/>
    </source>
</evidence>
<organism evidence="1 2">
    <name type="scientific">Candidatus Schekmanbacteria bacterium RIFCSPLOWO2_12_FULL_38_15</name>
    <dbReference type="NCBI Taxonomy" id="1817883"/>
    <lineage>
        <taxon>Bacteria</taxon>
        <taxon>Candidatus Schekmaniibacteriota</taxon>
    </lineage>
</organism>
<evidence type="ECO:0008006" key="3">
    <source>
        <dbReference type="Google" id="ProtNLM"/>
    </source>
</evidence>
<dbReference type="SUPFAM" id="SSF51182">
    <property type="entry name" value="RmlC-like cupins"/>
    <property type="match status" value="1"/>
</dbReference>
<name>A0A1F7SGS2_9BACT</name>
<dbReference type="AlphaFoldDB" id="A0A1F7SGS2"/>
<reference evidence="1 2" key="1">
    <citation type="journal article" date="2016" name="Nat. Commun.">
        <title>Thousands of microbial genomes shed light on interconnected biogeochemical processes in an aquifer system.</title>
        <authorList>
            <person name="Anantharaman K."/>
            <person name="Brown C.T."/>
            <person name="Hug L.A."/>
            <person name="Sharon I."/>
            <person name="Castelle C.J."/>
            <person name="Probst A.J."/>
            <person name="Thomas B.C."/>
            <person name="Singh A."/>
            <person name="Wilkins M.J."/>
            <person name="Karaoz U."/>
            <person name="Brodie E.L."/>
            <person name="Williams K.H."/>
            <person name="Hubbard S.S."/>
            <person name="Banfield J.F."/>
        </authorList>
    </citation>
    <scope>NUCLEOTIDE SEQUENCE [LARGE SCALE GENOMIC DNA]</scope>
</reference>
<comment type="caution">
    <text evidence="1">The sequence shown here is derived from an EMBL/GenBank/DDBJ whole genome shotgun (WGS) entry which is preliminary data.</text>
</comment>
<gene>
    <name evidence="1" type="ORF">A3G31_08735</name>
</gene>
<dbReference type="Gene3D" id="2.60.120.10">
    <property type="entry name" value="Jelly Rolls"/>
    <property type="match status" value="1"/>
</dbReference>